<keyword evidence="2" id="KW-0255">Endonuclease</keyword>
<evidence type="ECO:0000256" key="1">
    <source>
        <dbReference type="ARBA" id="ARBA00022722"/>
    </source>
</evidence>
<dbReference type="AlphaFoldDB" id="A0A5Q2N3P0"/>
<name>A0A5Q2N3P0_9FIRM</name>
<dbReference type="EMBL" id="CP045875">
    <property type="protein sequence ID" value="QGG48499.1"/>
    <property type="molecule type" value="Genomic_DNA"/>
</dbReference>
<dbReference type="InterPro" id="IPR016071">
    <property type="entry name" value="Staphylococal_nuclease_OB-fold"/>
</dbReference>
<gene>
    <name evidence="5" type="ORF">FTV88_2401</name>
</gene>
<organism evidence="5 6">
    <name type="scientific">Heliorestis convoluta</name>
    <dbReference type="NCBI Taxonomy" id="356322"/>
    <lineage>
        <taxon>Bacteria</taxon>
        <taxon>Bacillati</taxon>
        <taxon>Bacillota</taxon>
        <taxon>Clostridia</taxon>
        <taxon>Eubacteriales</taxon>
        <taxon>Heliobacteriaceae</taxon>
        <taxon>Heliorestis</taxon>
    </lineage>
</organism>
<dbReference type="SUPFAM" id="SSF50199">
    <property type="entry name" value="Staphylococcal nuclease"/>
    <property type="match status" value="1"/>
</dbReference>
<dbReference type="RefSeq" id="WP_153725663.1">
    <property type="nucleotide sequence ID" value="NZ_CP045875.1"/>
</dbReference>
<keyword evidence="6" id="KW-1185">Reference proteome</keyword>
<dbReference type="PANTHER" id="PTHR12302:SF3">
    <property type="entry name" value="SERINE_THREONINE-PROTEIN KINASE 31"/>
    <property type="match status" value="1"/>
</dbReference>
<dbReference type="PANTHER" id="PTHR12302">
    <property type="entry name" value="EBNA2 BINDING PROTEIN P100"/>
    <property type="match status" value="1"/>
</dbReference>
<evidence type="ECO:0000256" key="2">
    <source>
        <dbReference type="ARBA" id="ARBA00022759"/>
    </source>
</evidence>
<dbReference type="Proteomes" id="UP000366051">
    <property type="component" value="Chromosome"/>
</dbReference>
<feature type="domain" description="TNase-like" evidence="4">
    <location>
        <begin position="42"/>
        <end position="173"/>
    </location>
</feature>
<dbReference type="PROSITE" id="PS51257">
    <property type="entry name" value="PROKAR_LIPOPROTEIN"/>
    <property type="match status" value="1"/>
</dbReference>
<dbReference type="GO" id="GO:1990599">
    <property type="term" value="F:3' overhang single-stranded DNA endodeoxyribonuclease activity"/>
    <property type="evidence" value="ECO:0007669"/>
    <property type="project" value="UniProtKB-EC"/>
</dbReference>
<evidence type="ECO:0000256" key="3">
    <source>
        <dbReference type="ARBA" id="ARBA00022801"/>
    </source>
</evidence>
<dbReference type="SMART" id="SM00318">
    <property type="entry name" value="SNc"/>
    <property type="match status" value="1"/>
</dbReference>
<dbReference type="InterPro" id="IPR002071">
    <property type="entry name" value="Thermonucl_AS"/>
</dbReference>
<sequence length="173" mass="19895">MKKHPIYVALITALLLLFLTGCMNKTVFMGDTVIVVREVPEQTVTVQVVRVVDGDTAVILIDGKQERLRFIGIDTPETVHPTIGEEPYGREASDYTKQRLEGRTFQLEFDVQERDRYGRLLGYIWLEEELFNETLVRNGFAEVTTFPPNVKYVDIFKAAQEEARKEKRGIWGL</sequence>
<evidence type="ECO:0000313" key="6">
    <source>
        <dbReference type="Proteomes" id="UP000366051"/>
    </source>
</evidence>
<dbReference type="EC" id="3.1.31.1" evidence="5"/>
<evidence type="ECO:0000313" key="5">
    <source>
        <dbReference type="EMBL" id="QGG48499.1"/>
    </source>
</evidence>
<keyword evidence="3 5" id="KW-0378">Hydrolase</keyword>
<dbReference type="GO" id="GO:0003676">
    <property type="term" value="F:nucleic acid binding"/>
    <property type="evidence" value="ECO:0007669"/>
    <property type="project" value="InterPro"/>
</dbReference>
<dbReference type="PROSITE" id="PS50830">
    <property type="entry name" value="TNASE_3"/>
    <property type="match status" value="1"/>
</dbReference>
<accession>A0A5Q2N3P0</accession>
<dbReference type="Gene3D" id="2.40.50.90">
    <property type="match status" value="1"/>
</dbReference>
<dbReference type="InterPro" id="IPR035437">
    <property type="entry name" value="SNase_OB-fold_sf"/>
</dbReference>
<dbReference type="Pfam" id="PF00565">
    <property type="entry name" value="SNase"/>
    <property type="match status" value="1"/>
</dbReference>
<reference evidence="6" key="1">
    <citation type="submission" date="2019-11" db="EMBL/GenBank/DDBJ databases">
        <title>Genome sequence of Heliorestis convoluta strain HH, an alkaliphilic and minimalistic phototrophic bacterium from a soda lake in Egypt.</title>
        <authorList>
            <person name="Dewey E.D."/>
            <person name="Stokes L.M."/>
            <person name="Burchell B.M."/>
            <person name="Shaffer K.N."/>
            <person name="Huntington A.M."/>
            <person name="Baker J.M."/>
            <person name="Nadendla S."/>
            <person name="Giglio M.G."/>
            <person name="Touchman J.W."/>
            <person name="Blankenship R.E."/>
            <person name="Madigan M.T."/>
            <person name="Sattley W.M."/>
        </authorList>
    </citation>
    <scope>NUCLEOTIDE SEQUENCE [LARGE SCALE GENOMIC DNA]</scope>
    <source>
        <strain evidence="6">HH</strain>
    </source>
</reference>
<evidence type="ECO:0000259" key="4">
    <source>
        <dbReference type="PROSITE" id="PS50830"/>
    </source>
</evidence>
<dbReference type="OrthoDB" id="4376109at2"/>
<protein>
    <submittedName>
        <fullName evidence="5">Thermonuclease family protein</fullName>
        <ecNumber evidence="5">3.1.31.1</ecNumber>
    </submittedName>
</protein>
<keyword evidence="1" id="KW-0540">Nuclease</keyword>
<dbReference type="PROSITE" id="PS01284">
    <property type="entry name" value="TNASE_2"/>
    <property type="match status" value="1"/>
</dbReference>
<proteinExistence type="predicted"/>
<dbReference type="KEGG" id="hcv:FTV88_2401"/>
<dbReference type="CDD" id="cd00175">
    <property type="entry name" value="SNc"/>
    <property type="match status" value="1"/>
</dbReference>